<evidence type="ECO:0000256" key="2">
    <source>
        <dbReference type="PROSITE-ProRule" id="PRU00335"/>
    </source>
</evidence>
<dbReference type="SUPFAM" id="SSF46689">
    <property type="entry name" value="Homeodomain-like"/>
    <property type="match status" value="1"/>
</dbReference>
<evidence type="ECO:0000256" key="1">
    <source>
        <dbReference type="ARBA" id="ARBA00023125"/>
    </source>
</evidence>
<feature type="domain" description="HTH tetR-type" evidence="3">
    <location>
        <begin position="11"/>
        <end position="71"/>
    </location>
</feature>
<dbReference type="Proteomes" id="UP001524478">
    <property type="component" value="Unassembled WGS sequence"/>
</dbReference>
<dbReference type="PANTHER" id="PTHR43479:SF11">
    <property type="entry name" value="ACREF_ENVCD OPERON REPRESSOR-RELATED"/>
    <property type="match status" value="1"/>
</dbReference>
<feature type="DNA-binding region" description="H-T-H motif" evidence="2">
    <location>
        <begin position="34"/>
        <end position="53"/>
    </location>
</feature>
<evidence type="ECO:0000313" key="5">
    <source>
        <dbReference type="Proteomes" id="UP001524478"/>
    </source>
</evidence>
<dbReference type="Gene3D" id="1.10.357.10">
    <property type="entry name" value="Tetracycline Repressor, domain 2"/>
    <property type="match status" value="1"/>
</dbReference>
<dbReference type="InterPro" id="IPR050624">
    <property type="entry name" value="HTH-type_Tx_Regulator"/>
</dbReference>
<accession>A0ABT1S9C5</accession>
<comment type="caution">
    <text evidence="4">The sequence shown here is derived from an EMBL/GenBank/DDBJ whole genome shotgun (WGS) entry which is preliminary data.</text>
</comment>
<evidence type="ECO:0000313" key="4">
    <source>
        <dbReference type="EMBL" id="MCQ4923076.1"/>
    </source>
</evidence>
<dbReference type="PANTHER" id="PTHR43479">
    <property type="entry name" value="ACREF/ENVCD OPERON REPRESSOR-RELATED"/>
    <property type="match status" value="1"/>
</dbReference>
<protein>
    <submittedName>
        <fullName evidence="4">TetR/AcrR family transcriptional regulator</fullName>
    </submittedName>
</protein>
<dbReference type="RefSeq" id="WP_256311126.1">
    <property type="nucleotide sequence ID" value="NZ_JANGAC010000005.1"/>
</dbReference>
<evidence type="ECO:0000259" key="3">
    <source>
        <dbReference type="PROSITE" id="PS50977"/>
    </source>
</evidence>
<gene>
    <name evidence="4" type="ORF">NE686_08280</name>
</gene>
<dbReference type="EMBL" id="JANGAC010000005">
    <property type="protein sequence ID" value="MCQ4923076.1"/>
    <property type="molecule type" value="Genomic_DNA"/>
</dbReference>
<keyword evidence="1 2" id="KW-0238">DNA-binding</keyword>
<proteinExistence type="predicted"/>
<dbReference type="InterPro" id="IPR009057">
    <property type="entry name" value="Homeodomain-like_sf"/>
</dbReference>
<sequence>MPKQTFFNLPSDKKEKITLAAYEIFTKEEYEKVSIRSITGEAEISIGSFYKYFDDKDDLYLYLLSNIEKKIYAKEKEKTGYFLMNSEVIPIEEICTPEEIEFNRTWYRAPIEVMMKFYFGKYSKELNSNVMDELVELKNSGKLKDSVDIDFIFHIYATSMFNILIYFRDNNITDVNEKLKMKINYYTELFLKGILKTE</sequence>
<dbReference type="PROSITE" id="PS50977">
    <property type="entry name" value="HTH_TETR_2"/>
    <property type="match status" value="1"/>
</dbReference>
<dbReference type="InterPro" id="IPR001647">
    <property type="entry name" value="HTH_TetR"/>
</dbReference>
<keyword evidence="5" id="KW-1185">Reference proteome</keyword>
<organism evidence="4 5">
    <name type="scientific">Tissierella carlieri</name>
    <dbReference type="NCBI Taxonomy" id="689904"/>
    <lineage>
        <taxon>Bacteria</taxon>
        <taxon>Bacillati</taxon>
        <taxon>Bacillota</taxon>
        <taxon>Tissierellia</taxon>
        <taxon>Tissierellales</taxon>
        <taxon>Tissierellaceae</taxon>
        <taxon>Tissierella</taxon>
    </lineage>
</organism>
<dbReference type="Pfam" id="PF00440">
    <property type="entry name" value="TetR_N"/>
    <property type="match status" value="1"/>
</dbReference>
<name>A0ABT1S9C5_9FIRM</name>
<reference evidence="4 5" key="1">
    <citation type="submission" date="2022-06" db="EMBL/GenBank/DDBJ databases">
        <title>Isolation of gut microbiota from human fecal samples.</title>
        <authorList>
            <person name="Pamer E.G."/>
            <person name="Barat B."/>
            <person name="Waligurski E."/>
            <person name="Medina S."/>
            <person name="Paddock L."/>
            <person name="Mostad J."/>
        </authorList>
    </citation>
    <scope>NUCLEOTIDE SEQUENCE [LARGE SCALE GENOMIC DNA]</scope>
    <source>
        <strain evidence="4 5">DFI.7.95</strain>
    </source>
</reference>